<feature type="region of interest" description="Disordered" evidence="1">
    <location>
        <begin position="1"/>
        <end position="39"/>
    </location>
</feature>
<evidence type="ECO:0000256" key="1">
    <source>
        <dbReference type="SAM" id="MobiDB-lite"/>
    </source>
</evidence>
<evidence type="ECO:0000313" key="3">
    <source>
        <dbReference type="Proteomes" id="UP000663836"/>
    </source>
</evidence>
<organism evidence="2 3">
    <name type="scientific">Rotaria sordida</name>
    <dbReference type="NCBI Taxonomy" id="392033"/>
    <lineage>
        <taxon>Eukaryota</taxon>
        <taxon>Metazoa</taxon>
        <taxon>Spiralia</taxon>
        <taxon>Gnathifera</taxon>
        <taxon>Rotifera</taxon>
        <taxon>Eurotatoria</taxon>
        <taxon>Bdelloidea</taxon>
        <taxon>Philodinida</taxon>
        <taxon>Philodinidae</taxon>
        <taxon>Rotaria</taxon>
    </lineage>
</organism>
<reference evidence="2" key="1">
    <citation type="submission" date="2021-02" db="EMBL/GenBank/DDBJ databases">
        <authorList>
            <person name="Nowell W R."/>
        </authorList>
    </citation>
    <scope>NUCLEOTIDE SEQUENCE</scope>
</reference>
<comment type="caution">
    <text evidence="2">The sequence shown here is derived from an EMBL/GenBank/DDBJ whole genome shotgun (WGS) entry which is preliminary data.</text>
</comment>
<dbReference type="EMBL" id="CAJOBD010048202">
    <property type="protein sequence ID" value="CAF4343130.1"/>
    <property type="molecule type" value="Genomic_DNA"/>
</dbReference>
<gene>
    <name evidence="2" type="ORF">JBS370_LOCUS41693</name>
</gene>
<protein>
    <submittedName>
        <fullName evidence="2">Uncharacterized protein</fullName>
    </submittedName>
</protein>
<dbReference type="AlphaFoldDB" id="A0A820KIA1"/>
<feature type="non-terminal residue" evidence="2">
    <location>
        <position position="39"/>
    </location>
</feature>
<proteinExistence type="predicted"/>
<sequence length="39" mass="4365">MMEQKIGDEEIQSERAGYIPDPLSDPIERTTTDSIPIST</sequence>
<name>A0A820KIA1_9BILA</name>
<accession>A0A820KIA1</accession>
<dbReference type="Proteomes" id="UP000663836">
    <property type="component" value="Unassembled WGS sequence"/>
</dbReference>
<evidence type="ECO:0000313" key="2">
    <source>
        <dbReference type="EMBL" id="CAF4343130.1"/>
    </source>
</evidence>